<keyword evidence="2" id="KW-0677">Repeat</keyword>
<dbReference type="SUPFAM" id="SSF50978">
    <property type="entry name" value="WD40 repeat-like"/>
    <property type="match status" value="1"/>
</dbReference>
<dbReference type="Gene3D" id="1.10.510.10">
    <property type="entry name" value="Transferase(Phosphotransferase) domain 1"/>
    <property type="match status" value="1"/>
</dbReference>
<sequence>MSDPLHEGHSWIGDHRLIRQIGDGGQGVVHLAHAPSGEEVAIKLLHLSLAHKSDSRRRFLREVETARRVAPFCTARVLGMGLHDGRPYIVSEYIPGVSLEELVRTEGPRSGGGLDRLAVTTISALAAIHRAGIIHRDFKPSNVIMGPEGPVVIDFGIARALDHTSPGTRAIGTPAYMAPELFTDAPPGFAVDIFAWGCTMAYAASGQQAFARNAVPAVMHAILHAEPDLSGVPDALRPLLARCLAKDPDERPTAVAVYRALTGESDPDPDSTGPTASGPLRGMSRRRALVVGGLAGGVAAAAGAISVPPLVSRLTAEPTPGPATTGRTGSAPPFGRLLMGPLVGHTKAVRAVATTVLGGTPVALSGGEDRTVRVFDLAERRQIGNPFTRHTGPVRSIAVSGRIGEPTVVSASDDRTVRAWELRAFKETGPPYRHRGQVKAVATGRRGGEPIAISGGEDRALHVWDLAEGRKIYARDADHSSKILSVAYGERNFQPLAVTGSEDGTLRIWELADGRPIGDRLIGHTGQVRTVDIGHVDGTLVALSGGLDGTVRVWRVDTHERLGSTLTGHRGTVWSVAFAEVDGVPLVVSGGEDGTVRVWNLRTMRPVGKPFTGHTGRVWAVCVGWLNDVPIVVSGGQDHGVRVWSLAPPFP</sequence>
<dbReference type="Proteomes" id="UP000248544">
    <property type="component" value="Unassembled WGS sequence"/>
</dbReference>
<dbReference type="Gene3D" id="3.30.200.20">
    <property type="entry name" value="Phosphorylase Kinase, domain 1"/>
    <property type="match status" value="1"/>
</dbReference>
<dbReference type="PANTHER" id="PTHR22847:SF637">
    <property type="entry name" value="WD REPEAT DOMAIN 5B"/>
    <property type="match status" value="1"/>
</dbReference>
<dbReference type="AlphaFoldDB" id="A0A2W2H7T7"/>
<feature type="repeat" description="WD" evidence="3">
    <location>
        <begin position="387"/>
        <end position="423"/>
    </location>
</feature>
<dbReference type="InterPro" id="IPR015943">
    <property type="entry name" value="WD40/YVTN_repeat-like_dom_sf"/>
</dbReference>
<proteinExistence type="predicted"/>
<feature type="repeat" description="WD" evidence="3">
    <location>
        <begin position="476"/>
        <end position="519"/>
    </location>
</feature>
<feature type="repeat" description="WD" evidence="3">
    <location>
        <begin position="521"/>
        <end position="564"/>
    </location>
</feature>
<keyword evidence="7" id="KW-1185">Reference proteome</keyword>
<dbReference type="Pfam" id="PF00400">
    <property type="entry name" value="WD40"/>
    <property type="match status" value="6"/>
</dbReference>
<dbReference type="InterPro" id="IPR020472">
    <property type="entry name" value="WD40_PAC1"/>
</dbReference>
<dbReference type="EMBL" id="POUA01000083">
    <property type="protein sequence ID" value="PZG48005.1"/>
    <property type="molecule type" value="Genomic_DNA"/>
</dbReference>
<accession>A0A2W2H7T7</accession>
<name>A0A2W2H7T7_9ACTN</name>
<dbReference type="InterPro" id="IPR000719">
    <property type="entry name" value="Prot_kinase_dom"/>
</dbReference>
<comment type="caution">
    <text evidence="6">The sequence shown here is derived from an EMBL/GenBank/DDBJ whole genome shotgun (WGS) entry which is preliminary data.</text>
</comment>
<dbReference type="PANTHER" id="PTHR22847">
    <property type="entry name" value="WD40 REPEAT PROTEIN"/>
    <property type="match status" value="1"/>
</dbReference>
<evidence type="ECO:0000256" key="4">
    <source>
        <dbReference type="SAM" id="MobiDB-lite"/>
    </source>
</evidence>
<dbReference type="InterPro" id="IPR011009">
    <property type="entry name" value="Kinase-like_dom_sf"/>
</dbReference>
<dbReference type="RefSeq" id="WP_111167434.1">
    <property type="nucleotide sequence ID" value="NZ_POUA01000083.1"/>
</dbReference>
<dbReference type="PROSITE" id="PS00108">
    <property type="entry name" value="PROTEIN_KINASE_ST"/>
    <property type="match status" value="1"/>
</dbReference>
<dbReference type="SUPFAM" id="SSF56112">
    <property type="entry name" value="Protein kinase-like (PK-like)"/>
    <property type="match status" value="1"/>
</dbReference>
<dbReference type="PROSITE" id="PS50082">
    <property type="entry name" value="WD_REPEATS_2"/>
    <property type="match status" value="5"/>
</dbReference>
<organism evidence="6 7">
    <name type="scientific">Spongiactinospora gelatinilytica</name>
    <dbReference type="NCBI Taxonomy" id="2666298"/>
    <lineage>
        <taxon>Bacteria</taxon>
        <taxon>Bacillati</taxon>
        <taxon>Actinomycetota</taxon>
        <taxon>Actinomycetes</taxon>
        <taxon>Streptosporangiales</taxon>
        <taxon>Streptosporangiaceae</taxon>
        <taxon>Spongiactinospora</taxon>
    </lineage>
</organism>
<evidence type="ECO:0000313" key="7">
    <source>
        <dbReference type="Proteomes" id="UP000248544"/>
    </source>
</evidence>
<dbReference type="CDD" id="cd14014">
    <property type="entry name" value="STKc_PknB_like"/>
    <property type="match status" value="1"/>
</dbReference>
<dbReference type="Gene3D" id="2.130.10.10">
    <property type="entry name" value="YVTN repeat-like/Quinoprotein amine dehydrogenase"/>
    <property type="match status" value="2"/>
</dbReference>
<feature type="repeat" description="WD" evidence="3">
    <location>
        <begin position="566"/>
        <end position="609"/>
    </location>
</feature>
<dbReference type="PROSITE" id="PS50294">
    <property type="entry name" value="WD_REPEATS_REGION"/>
    <property type="match status" value="3"/>
</dbReference>
<evidence type="ECO:0000256" key="1">
    <source>
        <dbReference type="ARBA" id="ARBA00022574"/>
    </source>
</evidence>
<dbReference type="PROSITE" id="PS50011">
    <property type="entry name" value="PROTEIN_KINASE_DOM"/>
    <property type="match status" value="1"/>
</dbReference>
<dbReference type="GO" id="GO:0005524">
    <property type="term" value="F:ATP binding"/>
    <property type="evidence" value="ECO:0007669"/>
    <property type="project" value="InterPro"/>
</dbReference>
<dbReference type="InterPro" id="IPR001680">
    <property type="entry name" value="WD40_rpt"/>
</dbReference>
<dbReference type="CDD" id="cd00200">
    <property type="entry name" value="WD40"/>
    <property type="match status" value="1"/>
</dbReference>
<dbReference type="InterPro" id="IPR008271">
    <property type="entry name" value="Ser/Thr_kinase_AS"/>
</dbReference>
<feature type="region of interest" description="Disordered" evidence="4">
    <location>
        <begin position="261"/>
        <end position="281"/>
    </location>
</feature>
<evidence type="ECO:0000256" key="2">
    <source>
        <dbReference type="ARBA" id="ARBA00022737"/>
    </source>
</evidence>
<dbReference type="InterPro" id="IPR036322">
    <property type="entry name" value="WD40_repeat_dom_sf"/>
</dbReference>
<dbReference type="SMART" id="SM00320">
    <property type="entry name" value="WD40"/>
    <property type="match status" value="7"/>
</dbReference>
<evidence type="ECO:0000256" key="3">
    <source>
        <dbReference type="PROSITE-ProRule" id="PRU00221"/>
    </source>
</evidence>
<protein>
    <recommendedName>
        <fullName evidence="5">Protein kinase domain-containing protein</fullName>
    </recommendedName>
</protein>
<evidence type="ECO:0000259" key="5">
    <source>
        <dbReference type="PROSITE" id="PS50011"/>
    </source>
</evidence>
<dbReference type="PRINTS" id="PR00320">
    <property type="entry name" value="GPROTEINBRPT"/>
</dbReference>
<keyword evidence="1 3" id="KW-0853">WD repeat</keyword>
<dbReference type="InterPro" id="IPR019775">
    <property type="entry name" value="WD40_repeat_CS"/>
</dbReference>
<gene>
    <name evidence="6" type="ORF">C1I98_13040</name>
</gene>
<dbReference type="GO" id="GO:0004672">
    <property type="term" value="F:protein kinase activity"/>
    <property type="evidence" value="ECO:0007669"/>
    <property type="project" value="InterPro"/>
</dbReference>
<feature type="repeat" description="WD" evidence="3">
    <location>
        <begin position="431"/>
        <end position="474"/>
    </location>
</feature>
<evidence type="ECO:0000313" key="6">
    <source>
        <dbReference type="EMBL" id="PZG48005.1"/>
    </source>
</evidence>
<dbReference type="Pfam" id="PF00069">
    <property type="entry name" value="Pkinase"/>
    <property type="match status" value="1"/>
</dbReference>
<dbReference type="PROSITE" id="PS00678">
    <property type="entry name" value="WD_REPEATS_1"/>
    <property type="match status" value="4"/>
</dbReference>
<reference evidence="6 7" key="1">
    <citation type="submission" date="2018-01" db="EMBL/GenBank/DDBJ databases">
        <title>Draft genome sequence of Sphaerisporangium sp. 7K107.</title>
        <authorList>
            <person name="Sahin N."/>
            <person name="Saygin H."/>
            <person name="Ay H."/>
        </authorList>
    </citation>
    <scope>NUCLEOTIDE SEQUENCE [LARGE SCALE GENOMIC DNA]</scope>
    <source>
        <strain evidence="6 7">7K107</strain>
    </source>
</reference>
<feature type="domain" description="Protein kinase" evidence="5">
    <location>
        <begin position="15"/>
        <end position="261"/>
    </location>
</feature>